<gene>
    <name evidence="2" type="ORF">JX265_006984</name>
</gene>
<dbReference type="PANTHER" id="PTHR37535:SF2">
    <property type="entry name" value="FINGER DOMAIN PROTEIN, PUTATIVE (AFU_ORTHOLOGUE AFUA_6G09300)-RELATED"/>
    <property type="match status" value="1"/>
</dbReference>
<comment type="caution">
    <text evidence="2">The sequence shown here is derived from an EMBL/GenBank/DDBJ whole genome shotgun (WGS) entry which is preliminary data.</text>
</comment>
<name>A0A9P9WKD1_9PEZI</name>
<evidence type="ECO:0000259" key="1">
    <source>
        <dbReference type="PROSITE" id="PS00028"/>
    </source>
</evidence>
<dbReference type="AlphaFoldDB" id="A0A9P9WKD1"/>
<reference evidence="2" key="1">
    <citation type="submission" date="2021-03" db="EMBL/GenBank/DDBJ databases">
        <title>Revisited historic fungal species revealed as producer of novel bioactive compounds through whole genome sequencing and comparative genomics.</title>
        <authorList>
            <person name="Vignolle G.A."/>
            <person name="Hochenegger N."/>
            <person name="Mach R.L."/>
            <person name="Mach-Aigner A.R."/>
            <person name="Javad Rahimi M."/>
            <person name="Salim K.A."/>
            <person name="Chan C.M."/>
            <person name="Lim L.B.L."/>
            <person name="Cai F."/>
            <person name="Druzhinina I.S."/>
            <person name="U'Ren J.M."/>
            <person name="Derntl C."/>
        </authorList>
    </citation>
    <scope>NUCLEOTIDE SEQUENCE</scope>
    <source>
        <strain evidence="2">TUCIM 5799</strain>
    </source>
</reference>
<proteinExistence type="predicted"/>
<dbReference type="Pfam" id="PF11917">
    <property type="entry name" value="DUF3435"/>
    <property type="match status" value="1"/>
</dbReference>
<dbReference type="EMBL" id="JAFIMR010000017">
    <property type="protein sequence ID" value="KAI1868161.1"/>
    <property type="molecule type" value="Genomic_DNA"/>
</dbReference>
<keyword evidence="3" id="KW-1185">Reference proteome</keyword>
<evidence type="ECO:0000313" key="2">
    <source>
        <dbReference type="EMBL" id="KAI1868161.1"/>
    </source>
</evidence>
<dbReference type="InterPro" id="IPR021842">
    <property type="entry name" value="DUF3435"/>
</dbReference>
<feature type="domain" description="C2H2-type" evidence="1">
    <location>
        <begin position="679"/>
        <end position="700"/>
    </location>
</feature>
<protein>
    <recommendedName>
        <fullName evidence="1">C2H2-type domain-containing protein</fullName>
    </recommendedName>
</protein>
<organism evidence="2 3">
    <name type="scientific">Neoarthrinium moseri</name>
    <dbReference type="NCBI Taxonomy" id="1658444"/>
    <lineage>
        <taxon>Eukaryota</taxon>
        <taxon>Fungi</taxon>
        <taxon>Dikarya</taxon>
        <taxon>Ascomycota</taxon>
        <taxon>Pezizomycotina</taxon>
        <taxon>Sordariomycetes</taxon>
        <taxon>Xylariomycetidae</taxon>
        <taxon>Amphisphaeriales</taxon>
        <taxon>Apiosporaceae</taxon>
        <taxon>Neoarthrinium</taxon>
    </lineage>
</organism>
<accession>A0A9P9WKD1</accession>
<dbReference type="PANTHER" id="PTHR37535">
    <property type="entry name" value="FLUG DOMAIN PROTEIN"/>
    <property type="match status" value="1"/>
</dbReference>
<dbReference type="InterPro" id="IPR013087">
    <property type="entry name" value="Znf_C2H2_type"/>
</dbReference>
<sequence length="704" mass="79478">MPWCQQAILQSDDTNLSSQPPNGKIPIFKRGEFFTKAYMGDASRYDVDSDDEEEAETFGGNTHPPEYYRKAIEDFDEAEYDGGNYSEGSLLLLKAIEEQWNQFCSIILRRDPVECFRDISVPVLYHFFDWSLNQKVGKAGRKKRGIKTRSALGTNWKILRLVFERATGSKLDAKINRRMHTVLSSLGNKYDLSGKKRANRCMTVDDLKEQIQETLSTTRKSFHLGELRILAVLFLLLLAPAGSRPASILQLRYGDIRIVLARDPEGGPHVLLIRFTLEFTKTYLGSKDAKTFTLPESIFDGSLLLNTHIFLLGILFRHQAFRSPSLVAPHQLNELDIHPGEHEMPLPLRSDLQNVYVFRRAVKTLTGYEISPEEPISYGMMAGWLRRIGELLGIEHTTIPYNLRYNAANELDRNPSISAALRNLALDHANSDPFQKHYLGREVCADVWAIVRGAKQQQTLLKQACSVGHSVSRRRPADLTAEQAASVNTHPRIRSEKQALRRALKKETRDAWTDEQAVKDIECQLRGDKYAESPRTSRPGAPQRPAQQRLLQAILAPVSNTLEGQYQRRSRAIQAIIVYCEIVEVQPVHAGRTDTGNASTDYARQETSSLAQAVSSVFIESSKERSNRCFLCIGAALSLESDDPSVERLIRAFSSPGDLTKHFRRRHLSNLASNTRPECKVCNVVLAHKMHLQNHALLIHGTRS</sequence>
<dbReference type="PROSITE" id="PS00028">
    <property type="entry name" value="ZINC_FINGER_C2H2_1"/>
    <property type="match status" value="1"/>
</dbReference>
<evidence type="ECO:0000313" key="3">
    <source>
        <dbReference type="Proteomes" id="UP000829685"/>
    </source>
</evidence>
<dbReference type="Proteomes" id="UP000829685">
    <property type="component" value="Unassembled WGS sequence"/>
</dbReference>